<proteinExistence type="predicted"/>
<sequence>MLDPEEFADRYVALWNEVDPDRRRQGVLELYAPDATYVFYRRDPVIGHEAIIAQLAYTHEIYDPMGYVFRSAHNAVGHHNLIRLNWMMVLASTGETEMRGEDLLVLDDDGRILSDYQFHDKLPESFVYNDGYETHGVATRPARPERVIPWPQQQLQRSPGTPAG</sequence>
<gene>
    <name evidence="3" type="ORF">CKY47_28555</name>
</gene>
<dbReference type="Pfam" id="PF12680">
    <property type="entry name" value="SnoaL_2"/>
    <property type="match status" value="1"/>
</dbReference>
<organism evidence="3 4">
    <name type="scientific">Saccharothrix yanglingensis</name>
    <dbReference type="NCBI Taxonomy" id="659496"/>
    <lineage>
        <taxon>Bacteria</taxon>
        <taxon>Bacillati</taxon>
        <taxon>Actinomycetota</taxon>
        <taxon>Actinomycetes</taxon>
        <taxon>Pseudonocardiales</taxon>
        <taxon>Pseudonocardiaceae</taxon>
        <taxon>Saccharothrix</taxon>
    </lineage>
</organism>
<protein>
    <recommendedName>
        <fullName evidence="2">SnoaL-like domain-containing protein</fullName>
    </recommendedName>
</protein>
<dbReference type="RefSeq" id="WP_306749483.1">
    <property type="nucleotide sequence ID" value="NZ_NSDM01000014.1"/>
</dbReference>
<dbReference type="InterPro" id="IPR032710">
    <property type="entry name" value="NTF2-like_dom_sf"/>
</dbReference>
<reference evidence="3 4" key="1">
    <citation type="submission" date="2017-06" db="EMBL/GenBank/DDBJ databases">
        <title>Cultured bacterium strain Saccharothrix yanglingensis Hhs.015.</title>
        <authorList>
            <person name="Xia Y."/>
        </authorList>
    </citation>
    <scope>NUCLEOTIDE SEQUENCE [LARGE SCALE GENOMIC DNA]</scope>
    <source>
        <strain evidence="3 4">Hhs.015</strain>
    </source>
</reference>
<feature type="domain" description="SnoaL-like" evidence="2">
    <location>
        <begin position="9"/>
        <end position="112"/>
    </location>
</feature>
<dbReference type="EMBL" id="NSDM01000014">
    <property type="protein sequence ID" value="MDQ2587870.1"/>
    <property type="molecule type" value="Genomic_DNA"/>
</dbReference>
<evidence type="ECO:0000313" key="4">
    <source>
        <dbReference type="Proteomes" id="UP001225605"/>
    </source>
</evidence>
<name>A0ABU0X6Y0_9PSEU</name>
<evidence type="ECO:0000259" key="2">
    <source>
        <dbReference type="Pfam" id="PF12680"/>
    </source>
</evidence>
<dbReference type="InterPro" id="IPR037401">
    <property type="entry name" value="SnoaL-like"/>
</dbReference>
<dbReference type="Proteomes" id="UP001225605">
    <property type="component" value="Unassembled WGS sequence"/>
</dbReference>
<feature type="compositionally biased region" description="Polar residues" evidence="1">
    <location>
        <begin position="151"/>
        <end position="164"/>
    </location>
</feature>
<comment type="caution">
    <text evidence="3">The sequence shown here is derived from an EMBL/GenBank/DDBJ whole genome shotgun (WGS) entry which is preliminary data.</text>
</comment>
<feature type="region of interest" description="Disordered" evidence="1">
    <location>
        <begin position="138"/>
        <end position="164"/>
    </location>
</feature>
<keyword evidence="4" id="KW-1185">Reference proteome</keyword>
<evidence type="ECO:0000256" key="1">
    <source>
        <dbReference type="SAM" id="MobiDB-lite"/>
    </source>
</evidence>
<accession>A0ABU0X6Y0</accession>
<dbReference type="Gene3D" id="3.10.450.50">
    <property type="match status" value="1"/>
</dbReference>
<dbReference type="SUPFAM" id="SSF54427">
    <property type="entry name" value="NTF2-like"/>
    <property type="match status" value="1"/>
</dbReference>
<evidence type="ECO:0000313" key="3">
    <source>
        <dbReference type="EMBL" id="MDQ2587870.1"/>
    </source>
</evidence>